<accession>G2T484</accession>
<keyword evidence="2" id="KW-1185">Reference proteome</keyword>
<evidence type="ECO:0000313" key="2">
    <source>
        <dbReference type="Proteomes" id="UP000008178"/>
    </source>
</evidence>
<dbReference type="AlphaFoldDB" id="G2T484"/>
<dbReference type="GeneID" id="93725140"/>
<dbReference type="EMBL" id="CP003040">
    <property type="protein sequence ID" value="AEN97529.1"/>
    <property type="molecule type" value="Genomic_DNA"/>
</dbReference>
<dbReference type="KEGG" id="rho:RHOM_12105"/>
<protein>
    <submittedName>
        <fullName evidence="1">Uncharacterized protein</fullName>
    </submittedName>
</protein>
<name>G2T484_ROSHA</name>
<dbReference type="RefSeq" id="WP_014080540.1">
    <property type="nucleotide sequence ID" value="NC_015977.1"/>
</dbReference>
<reference evidence="1 2" key="1">
    <citation type="journal article" date="2015" name="Genome Announc.">
        <title>Complete genome sequence of the human gut symbiont Roseburia hominis.</title>
        <authorList>
            <person name="Travis A.J."/>
            <person name="Kelly D."/>
            <person name="Flint H.J."/>
            <person name="Aminov R.I."/>
        </authorList>
    </citation>
    <scope>NUCLEOTIDE SEQUENCE [LARGE SCALE GENOMIC DNA]</scope>
    <source>
        <strain evidence="2">DSM 16839 / JCM 17582 / NCIMB 14029 / A2-183</strain>
    </source>
</reference>
<dbReference type="Proteomes" id="UP000008178">
    <property type="component" value="Chromosome"/>
</dbReference>
<proteinExistence type="predicted"/>
<organism evidence="1 2">
    <name type="scientific">Roseburia hominis (strain DSM 16839 / JCM 17582 / NCIMB 14029 / A2-183)</name>
    <dbReference type="NCBI Taxonomy" id="585394"/>
    <lineage>
        <taxon>Bacteria</taxon>
        <taxon>Bacillati</taxon>
        <taxon>Bacillota</taxon>
        <taxon>Clostridia</taxon>
        <taxon>Lachnospirales</taxon>
        <taxon>Lachnospiraceae</taxon>
        <taxon>Roseburia</taxon>
    </lineage>
</organism>
<gene>
    <name evidence="1" type="ordered locus">RHOM_12105</name>
</gene>
<sequence length="45" mass="4672">MKKAFIITTLALILSAAAVPGIVNSFGVSSGVTSCFIFEDMAEGY</sequence>
<dbReference type="HOGENOM" id="CLU_3204758_0_0_9"/>
<dbReference type="PROSITE" id="PS51257">
    <property type="entry name" value="PROKAR_LIPOPROTEIN"/>
    <property type="match status" value="1"/>
</dbReference>
<evidence type="ECO:0000313" key="1">
    <source>
        <dbReference type="EMBL" id="AEN97529.1"/>
    </source>
</evidence>